<protein>
    <submittedName>
        <fullName evidence="6">PucR family transcriptional regulator ligand-binding domain-containing protein</fullName>
    </submittedName>
</protein>
<dbReference type="RefSeq" id="WP_041953615.1">
    <property type="nucleotide sequence ID" value="NZ_CAUUFC010000009.1"/>
</dbReference>
<accession>A0A0B4S0N9</accession>
<evidence type="ECO:0000313" key="5">
    <source>
        <dbReference type="EMBL" id="AIZ36196.1"/>
    </source>
</evidence>
<dbReference type="InterPro" id="IPR012914">
    <property type="entry name" value="PucR_dom"/>
</dbReference>
<organism evidence="5 7">
    <name type="scientific">Parvimonas micra</name>
    <dbReference type="NCBI Taxonomy" id="33033"/>
    <lineage>
        <taxon>Bacteria</taxon>
        <taxon>Bacillati</taxon>
        <taxon>Bacillota</taxon>
        <taxon>Tissierellia</taxon>
        <taxon>Tissierellales</taxon>
        <taxon>Peptoniphilaceae</taxon>
        <taxon>Parvimonas</taxon>
    </lineage>
</organism>
<dbReference type="Gene3D" id="1.10.10.2840">
    <property type="entry name" value="PucR C-terminal helix-turn-helix domain"/>
    <property type="match status" value="1"/>
</dbReference>
<evidence type="ECO:0000313" key="7">
    <source>
        <dbReference type="Proteomes" id="UP000031386"/>
    </source>
</evidence>
<dbReference type="EMBL" id="CP009761">
    <property type="protein sequence ID" value="AIZ36196.1"/>
    <property type="molecule type" value="Genomic_DNA"/>
</dbReference>
<dbReference type="PANTHER" id="PTHR33744">
    <property type="entry name" value="CARBOHYDRATE DIACID REGULATOR"/>
    <property type="match status" value="1"/>
</dbReference>
<dbReference type="PANTHER" id="PTHR33744:SF1">
    <property type="entry name" value="DNA-BINDING TRANSCRIPTIONAL ACTIVATOR ADER"/>
    <property type="match status" value="1"/>
</dbReference>
<dbReference type="EMBL" id="CP101412">
    <property type="protein sequence ID" value="WBB30538.1"/>
    <property type="molecule type" value="Genomic_DNA"/>
</dbReference>
<sequence>MKLTEILDMFKDFELLTNFSIDDIEILHTTVLDAPDGATYACGNEFVISSGYLFKQNEKEIATYIKRLKNLGCCALGIKVERYFSKIPEEMLKVANELKFPVINIPIYYPFSSVITPILAKILDSKVDNLTKTEEIRNNFIRIVVENKSLKTTFNYLFSTLNIDYIFYDYFLDKKYYNKVFLKNENNFSKSIFSKNKEIGKLILNIPKIELSEFDKTIIDYALEIALIQIEKEITIVKLKENYLNDFISDILSGNIQSKEELLIRAKLFDIDIDGYSSVIIFDIDNYKYSIVQKPLENIKLEEIKRKMFEKIIQNFELLKSKILYYKKSDSLVLITKHNSSDNTLLNELEFLVSKLKKIIKSDFNFTFTVGMGNIQKDIMDINKSYEEALDCIKIGRLLEENDGIFKYDDIEFFKILSTTINSSKTPSFINDILKILKYDKEKDTTYFETLNRLIENNWSLKQTSKKQFLHYNTIKYRFEKISEIINKDLNDNNTRFLLELGYRYLKLNKNILE</sequence>
<dbReference type="InterPro" id="IPR051448">
    <property type="entry name" value="CdaR-like_regulators"/>
</dbReference>
<evidence type="ECO:0000313" key="6">
    <source>
        <dbReference type="EMBL" id="WBB30538.1"/>
    </source>
</evidence>
<proteinExistence type="inferred from homology"/>
<gene>
    <name evidence="6" type="ORF">NM222_06095</name>
    <name evidence="5" type="ORF">NW74_01925</name>
</gene>
<evidence type="ECO:0000259" key="2">
    <source>
        <dbReference type="Pfam" id="PF07905"/>
    </source>
</evidence>
<evidence type="ECO:0000259" key="3">
    <source>
        <dbReference type="Pfam" id="PF13556"/>
    </source>
</evidence>
<dbReference type="OrthoDB" id="1704333at2"/>
<dbReference type="KEGG" id="pmic:NW74_01925"/>
<evidence type="ECO:0000256" key="1">
    <source>
        <dbReference type="ARBA" id="ARBA00006754"/>
    </source>
</evidence>
<dbReference type="STRING" id="33033.NW74_01925"/>
<dbReference type="Proteomes" id="UP000031386">
    <property type="component" value="Chromosome"/>
</dbReference>
<feature type="domain" description="PucR C-terminal helix-turn-helix" evidence="3">
    <location>
        <begin position="448"/>
        <end position="504"/>
    </location>
</feature>
<keyword evidence="7" id="KW-1185">Reference proteome</keyword>
<feature type="domain" description="CdaR GGDEF-like" evidence="4">
    <location>
        <begin position="254"/>
        <end position="395"/>
    </location>
</feature>
<dbReference type="InterPro" id="IPR041522">
    <property type="entry name" value="CdaR_GGDEF"/>
</dbReference>
<dbReference type="Pfam" id="PF13556">
    <property type="entry name" value="HTH_30"/>
    <property type="match status" value="1"/>
</dbReference>
<dbReference type="AlphaFoldDB" id="A0A0B4S0N9"/>
<dbReference type="Pfam" id="PF17853">
    <property type="entry name" value="GGDEF_2"/>
    <property type="match status" value="1"/>
</dbReference>
<dbReference type="Proteomes" id="UP001210690">
    <property type="component" value="Chromosome"/>
</dbReference>
<feature type="domain" description="Purine catabolism PurC-like" evidence="2">
    <location>
        <begin position="10"/>
        <end position="122"/>
    </location>
</feature>
<dbReference type="Pfam" id="PF07905">
    <property type="entry name" value="PucR"/>
    <property type="match status" value="1"/>
</dbReference>
<name>A0A0B4S0N9_9FIRM</name>
<evidence type="ECO:0000259" key="4">
    <source>
        <dbReference type="Pfam" id="PF17853"/>
    </source>
</evidence>
<dbReference type="InterPro" id="IPR025736">
    <property type="entry name" value="PucR_C-HTH_dom"/>
</dbReference>
<reference evidence="6" key="2">
    <citation type="submission" date="2022-07" db="EMBL/GenBank/DDBJ databases">
        <title>Parvimonas micra travels from the subgingival sulcus of the human oral cavity to the colorectal adenocarcinoma.</title>
        <authorList>
            <person name="Conde-Perez K."/>
            <person name="Buetas E."/>
            <person name="Aja-Macaya P."/>
            <person name="Martin-De Arribas E."/>
            <person name="Iglesias-Corras I."/>
            <person name="Trigo-Tasende N."/>
            <person name="Nasser-Ali M."/>
            <person name="Estevez L.S."/>
            <person name="Rumbo-Feal S."/>
            <person name="Otero-Alen B."/>
            <person name="Noguera J.F."/>
            <person name="Concha A."/>
            <person name="Pardinas-Lopez S."/>
            <person name="Carda-Dieguez M."/>
            <person name="Gomez-Randulfe I."/>
            <person name="Martinez-Lago N."/>
            <person name="Ladra S."/>
            <person name="Aparicio L.A."/>
            <person name="Bou G."/>
            <person name="Mira A."/>
            <person name="Vallejo J.A."/>
            <person name="Poza M."/>
        </authorList>
    </citation>
    <scope>NUCLEOTIDE SEQUENCE</scope>
    <source>
        <strain evidence="6">PM102KC-G-1</strain>
    </source>
</reference>
<dbReference type="InterPro" id="IPR042070">
    <property type="entry name" value="PucR_C-HTH_sf"/>
</dbReference>
<reference evidence="5 7" key="1">
    <citation type="submission" date="2014-10" db="EMBL/GenBank/DDBJ databases">
        <title>Complete genome sequence of Parvimonas micra KCOM 1535 (= ChDC B708).</title>
        <authorList>
            <person name="Kook J.-K."/>
            <person name="Park S.-N."/>
            <person name="Lim Y.K."/>
            <person name="Roh H."/>
        </authorList>
    </citation>
    <scope>NUCLEOTIDE SEQUENCE [LARGE SCALE GENOMIC DNA]</scope>
    <source>
        <strain evidence="5">KCOM 1535</strain>
        <strain evidence="7">KCOM 1535 / ChDC B708</strain>
    </source>
</reference>
<comment type="similarity">
    <text evidence="1">Belongs to the CdaR family.</text>
</comment>